<proteinExistence type="predicted"/>
<evidence type="ECO:0000313" key="3">
    <source>
        <dbReference type="Proteomes" id="UP000660021"/>
    </source>
</evidence>
<feature type="transmembrane region" description="Helical" evidence="1">
    <location>
        <begin position="172"/>
        <end position="190"/>
    </location>
</feature>
<reference evidence="2 3" key="1">
    <citation type="submission" date="2020-08" db="EMBL/GenBank/DDBJ databases">
        <title>Genome public.</title>
        <authorList>
            <person name="Liu C."/>
            <person name="Sun Q."/>
        </authorList>
    </citation>
    <scope>NUCLEOTIDE SEQUENCE [LARGE SCALE GENOMIC DNA]</scope>
    <source>
        <strain evidence="2 3">New-38</strain>
    </source>
</reference>
<feature type="transmembrane region" description="Helical" evidence="1">
    <location>
        <begin position="21"/>
        <end position="38"/>
    </location>
</feature>
<dbReference type="RefSeq" id="WP_186963325.1">
    <property type="nucleotide sequence ID" value="NZ_JACOPR010000003.1"/>
</dbReference>
<organism evidence="2 3">
    <name type="scientific">Pseudoflavonifractor hominis</name>
    <dbReference type="NCBI Taxonomy" id="2763059"/>
    <lineage>
        <taxon>Bacteria</taxon>
        <taxon>Bacillati</taxon>
        <taxon>Bacillota</taxon>
        <taxon>Clostridia</taxon>
        <taxon>Eubacteriales</taxon>
        <taxon>Oscillospiraceae</taxon>
        <taxon>Pseudoflavonifractor</taxon>
    </lineage>
</organism>
<name>A0ABR7HSK9_9FIRM</name>
<sequence>MRGLLRIIRWEWHGKLNGQDFFICAIVVLMLACVNGSVVKSGEWRYSFLLPFLGLIWVFWSGYVWLRCEEPLERLAGIPPWQAVGGRLLCWAALFSALELVRQVSLYLGLPPSANLPGNWRELGLICRESAVGTLLGLRTGISVVVLGTALSEIYLTVLLRNRIPWMGNEAGSCSMGVWFGIYCALFLGISLCRIWSWGVCWATLAVLVALFPLCCWLLAKKLESETR</sequence>
<gene>
    <name evidence="2" type="ORF">H8S34_06110</name>
</gene>
<evidence type="ECO:0000256" key="1">
    <source>
        <dbReference type="SAM" id="Phobius"/>
    </source>
</evidence>
<dbReference type="EMBL" id="JACOPR010000003">
    <property type="protein sequence ID" value="MBC5730406.1"/>
    <property type="molecule type" value="Genomic_DNA"/>
</dbReference>
<keyword evidence="1" id="KW-0472">Membrane</keyword>
<keyword evidence="1" id="KW-0812">Transmembrane</keyword>
<keyword evidence="1" id="KW-1133">Transmembrane helix</keyword>
<dbReference type="Proteomes" id="UP000660021">
    <property type="component" value="Unassembled WGS sequence"/>
</dbReference>
<comment type="caution">
    <text evidence="2">The sequence shown here is derived from an EMBL/GenBank/DDBJ whole genome shotgun (WGS) entry which is preliminary data.</text>
</comment>
<accession>A0ABR7HSK9</accession>
<protein>
    <submittedName>
        <fullName evidence="2">Uncharacterized protein</fullName>
    </submittedName>
</protein>
<dbReference type="PROSITE" id="PS51257">
    <property type="entry name" value="PROKAR_LIPOPROTEIN"/>
    <property type="match status" value="1"/>
</dbReference>
<keyword evidence="3" id="KW-1185">Reference proteome</keyword>
<feature type="transmembrane region" description="Helical" evidence="1">
    <location>
        <begin position="196"/>
        <end position="220"/>
    </location>
</feature>
<evidence type="ECO:0000313" key="2">
    <source>
        <dbReference type="EMBL" id="MBC5730406.1"/>
    </source>
</evidence>
<feature type="transmembrane region" description="Helical" evidence="1">
    <location>
        <begin position="44"/>
        <end position="66"/>
    </location>
</feature>